<dbReference type="RefSeq" id="WP_381740674.1">
    <property type="nucleotide sequence ID" value="NZ_JBHSDP010000020.1"/>
</dbReference>
<dbReference type="SMART" id="SM00450">
    <property type="entry name" value="RHOD"/>
    <property type="match status" value="1"/>
</dbReference>
<dbReference type="Gene3D" id="3.40.250.10">
    <property type="entry name" value="Rhodanese-like domain"/>
    <property type="match status" value="1"/>
</dbReference>
<evidence type="ECO:0000313" key="2">
    <source>
        <dbReference type="EMBL" id="MFC4329954.1"/>
    </source>
</evidence>
<gene>
    <name evidence="2" type="ORF">ACFPC0_19605</name>
</gene>
<reference evidence="3" key="1">
    <citation type="journal article" date="2019" name="Int. J. Syst. Evol. Microbiol.">
        <title>The Global Catalogue of Microorganisms (GCM) 10K type strain sequencing project: providing services to taxonomists for standard genome sequencing and annotation.</title>
        <authorList>
            <consortium name="The Broad Institute Genomics Platform"/>
            <consortium name="The Broad Institute Genome Sequencing Center for Infectious Disease"/>
            <person name="Wu L."/>
            <person name="Ma J."/>
        </authorList>
    </citation>
    <scope>NUCLEOTIDE SEQUENCE [LARGE SCALE GENOMIC DNA]</scope>
    <source>
        <strain evidence="3">PCU 347</strain>
    </source>
</reference>
<name>A0ABV8TGY2_9ACTN</name>
<dbReference type="CDD" id="cd00158">
    <property type="entry name" value="RHOD"/>
    <property type="match status" value="1"/>
</dbReference>
<dbReference type="InterPro" id="IPR001763">
    <property type="entry name" value="Rhodanese-like_dom"/>
</dbReference>
<keyword evidence="3" id="KW-1185">Reference proteome</keyword>
<dbReference type="Pfam" id="PF00581">
    <property type="entry name" value="Rhodanese"/>
    <property type="match status" value="1"/>
</dbReference>
<accession>A0ABV8TGY2</accession>
<evidence type="ECO:0000313" key="3">
    <source>
        <dbReference type="Proteomes" id="UP001595824"/>
    </source>
</evidence>
<dbReference type="PANTHER" id="PTHR43031:SF1">
    <property type="entry name" value="PYRIDINE NUCLEOTIDE-DISULPHIDE OXIDOREDUCTASE"/>
    <property type="match status" value="1"/>
</dbReference>
<proteinExistence type="predicted"/>
<dbReference type="Proteomes" id="UP001595824">
    <property type="component" value="Unassembled WGS sequence"/>
</dbReference>
<dbReference type="PANTHER" id="PTHR43031">
    <property type="entry name" value="FAD-DEPENDENT OXIDOREDUCTASE"/>
    <property type="match status" value="1"/>
</dbReference>
<dbReference type="PROSITE" id="PS50206">
    <property type="entry name" value="RHODANESE_3"/>
    <property type="match status" value="1"/>
</dbReference>
<sequence length="126" mass="12993">MFSLLRRGPGRLTPQAAHQQVSDGTALLLDVRETPEWNAGHAPEALHLPLSRLVTGAPLPAAVRGRPVVVVAICRSGHRSRQAARLLAGRGVQAKDVTGGMTAWARAGLPVSGPGDGDSNGNGVIA</sequence>
<dbReference type="InterPro" id="IPR036873">
    <property type="entry name" value="Rhodanese-like_dom_sf"/>
</dbReference>
<protein>
    <submittedName>
        <fullName evidence="2">Rhodanese-like domain-containing protein</fullName>
    </submittedName>
</protein>
<feature type="domain" description="Rhodanese" evidence="1">
    <location>
        <begin position="22"/>
        <end position="113"/>
    </location>
</feature>
<dbReference type="EMBL" id="JBHSDP010000020">
    <property type="protein sequence ID" value="MFC4329954.1"/>
    <property type="molecule type" value="Genomic_DNA"/>
</dbReference>
<evidence type="ECO:0000259" key="1">
    <source>
        <dbReference type="PROSITE" id="PS50206"/>
    </source>
</evidence>
<dbReference type="SUPFAM" id="SSF52821">
    <property type="entry name" value="Rhodanese/Cell cycle control phosphatase"/>
    <property type="match status" value="1"/>
</dbReference>
<comment type="caution">
    <text evidence="2">The sequence shown here is derived from an EMBL/GenBank/DDBJ whole genome shotgun (WGS) entry which is preliminary data.</text>
</comment>
<dbReference type="InterPro" id="IPR050229">
    <property type="entry name" value="GlpE_sulfurtransferase"/>
</dbReference>
<organism evidence="2 3">
    <name type="scientific">Streptomyces andamanensis</name>
    <dbReference type="NCBI Taxonomy" id="1565035"/>
    <lineage>
        <taxon>Bacteria</taxon>
        <taxon>Bacillati</taxon>
        <taxon>Actinomycetota</taxon>
        <taxon>Actinomycetes</taxon>
        <taxon>Kitasatosporales</taxon>
        <taxon>Streptomycetaceae</taxon>
        <taxon>Streptomyces</taxon>
    </lineage>
</organism>